<dbReference type="OrthoDB" id="3528545at2759"/>
<evidence type="ECO:0000313" key="3">
    <source>
        <dbReference type="Proteomes" id="UP000297527"/>
    </source>
</evidence>
<feature type="compositionally biased region" description="Basic and acidic residues" evidence="1">
    <location>
        <begin position="190"/>
        <end position="205"/>
    </location>
</feature>
<accession>A0A4Z1HPM9</accession>
<evidence type="ECO:0000313" key="2">
    <source>
        <dbReference type="EMBL" id="TGO49252.1"/>
    </source>
</evidence>
<reference evidence="2 3" key="1">
    <citation type="submission" date="2017-12" db="EMBL/GenBank/DDBJ databases">
        <title>Comparative genomics of Botrytis spp.</title>
        <authorList>
            <person name="Valero-Jimenez C.A."/>
            <person name="Tapia P."/>
            <person name="Veloso J."/>
            <person name="Silva-Moreno E."/>
            <person name="Staats M."/>
            <person name="Valdes J.H."/>
            <person name="Van Kan J.A.L."/>
        </authorList>
    </citation>
    <scope>NUCLEOTIDE SEQUENCE [LARGE SCALE GENOMIC DNA]</scope>
    <source>
        <strain evidence="2 3">MUCL11595</strain>
    </source>
</reference>
<feature type="compositionally biased region" description="Basic and acidic residues" evidence="1">
    <location>
        <begin position="217"/>
        <end position="276"/>
    </location>
</feature>
<organism evidence="2 3">
    <name type="scientific">Botryotinia convoluta</name>
    <dbReference type="NCBI Taxonomy" id="54673"/>
    <lineage>
        <taxon>Eukaryota</taxon>
        <taxon>Fungi</taxon>
        <taxon>Dikarya</taxon>
        <taxon>Ascomycota</taxon>
        <taxon>Pezizomycotina</taxon>
        <taxon>Leotiomycetes</taxon>
        <taxon>Helotiales</taxon>
        <taxon>Sclerotiniaceae</taxon>
        <taxon>Botryotinia</taxon>
    </lineage>
</organism>
<proteinExistence type="predicted"/>
<dbReference type="AlphaFoldDB" id="A0A4Z1HPM9"/>
<gene>
    <name evidence="2" type="ORF">BCON_0216g00130</name>
</gene>
<feature type="compositionally biased region" description="Basic and acidic residues" evidence="1">
    <location>
        <begin position="290"/>
        <end position="305"/>
    </location>
</feature>
<protein>
    <submittedName>
        <fullName evidence="2">Uncharacterized protein</fullName>
    </submittedName>
</protein>
<feature type="compositionally biased region" description="Low complexity" evidence="1">
    <location>
        <begin position="322"/>
        <end position="340"/>
    </location>
</feature>
<name>A0A4Z1HPM9_9HELO</name>
<feature type="region of interest" description="Disordered" evidence="1">
    <location>
        <begin position="187"/>
        <end position="402"/>
    </location>
</feature>
<dbReference type="EMBL" id="PQXN01000215">
    <property type="protein sequence ID" value="TGO49252.1"/>
    <property type="molecule type" value="Genomic_DNA"/>
</dbReference>
<dbReference type="Proteomes" id="UP000297527">
    <property type="component" value="Unassembled WGS sequence"/>
</dbReference>
<feature type="compositionally biased region" description="Basic residues" evidence="1">
    <location>
        <begin position="354"/>
        <end position="371"/>
    </location>
</feature>
<sequence length="402" mass="46740">MPRTHYVLWGNACEILSNVIFQALTLDITPKKGIKKAVRHKYNHFQYFSRSTEPPEIIRRHHRNLPGRAVQIGRIRKGNHYHRFKEIVAEVERKRPTKCKEKHLYWISQIISKCCKNMGRDGKPDPIIEWPKSSALLEEYLFLRKTFPDAANFPYRKMGPGQSSKVMKVARKSKNFVKKAAIKLTNYTPEDDKNGQKGPFDHDENIIQPEPMTLHNDASRKAKAAEEAAKKAAEESNKKLERLLNRNRYKSERDEKKHRIKDKNPENPYAPERKEDEESIVTDSDFVGNYRERNEADNDPPPEKKPRVHHRHREYVRDGHGSLASYHSDSDSDSGSSISSMYAPSVRRIYDKRSGHHGRHRSHGREHHYRPVHYDSEASSDTGRPPSVYSYPPPHHGGFRYG</sequence>
<keyword evidence="3" id="KW-1185">Reference proteome</keyword>
<comment type="caution">
    <text evidence="2">The sequence shown here is derived from an EMBL/GenBank/DDBJ whole genome shotgun (WGS) entry which is preliminary data.</text>
</comment>
<evidence type="ECO:0000256" key="1">
    <source>
        <dbReference type="SAM" id="MobiDB-lite"/>
    </source>
</evidence>